<dbReference type="InterPro" id="IPR008042">
    <property type="entry name" value="Retrotrans_Pao"/>
</dbReference>
<comment type="caution">
    <text evidence="1">The sequence shown here is derived from an EMBL/GenBank/DDBJ whole genome shotgun (WGS) entry which is preliminary data.</text>
</comment>
<protein>
    <submittedName>
        <fullName evidence="1">Uncharacterized protein</fullName>
    </submittedName>
</protein>
<sequence>MLGFADVSAKAYGACVYVQTEINSNTGSSHLFCSKSRVCPMPIKTVTIPKLELSACLLLSQLIQKSLTALKHQIKSVQLFSESTIALAWIKTSPHRLETFADLISKGLEAPALSHSELWWKGPELTSIPVPASDEPQPADQQFFEELKNV</sequence>
<name>A0AAV6USY8_9ARAC</name>
<dbReference type="PANTHER" id="PTHR22955">
    <property type="entry name" value="RETROTRANSPOSON"/>
    <property type="match status" value="1"/>
</dbReference>
<dbReference type="AlphaFoldDB" id="A0AAV6USY8"/>
<proteinExistence type="predicted"/>
<dbReference type="EMBL" id="JAFNEN010000283">
    <property type="protein sequence ID" value="KAG8186948.1"/>
    <property type="molecule type" value="Genomic_DNA"/>
</dbReference>
<dbReference type="Proteomes" id="UP000827092">
    <property type="component" value="Unassembled WGS sequence"/>
</dbReference>
<organism evidence="1 2">
    <name type="scientific">Oedothorax gibbosus</name>
    <dbReference type="NCBI Taxonomy" id="931172"/>
    <lineage>
        <taxon>Eukaryota</taxon>
        <taxon>Metazoa</taxon>
        <taxon>Ecdysozoa</taxon>
        <taxon>Arthropoda</taxon>
        <taxon>Chelicerata</taxon>
        <taxon>Arachnida</taxon>
        <taxon>Araneae</taxon>
        <taxon>Araneomorphae</taxon>
        <taxon>Entelegynae</taxon>
        <taxon>Araneoidea</taxon>
        <taxon>Linyphiidae</taxon>
        <taxon>Erigoninae</taxon>
        <taxon>Oedothorax</taxon>
    </lineage>
</organism>
<gene>
    <name evidence="1" type="ORF">JTE90_028244</name>
</gene>
<keyword evidence="2" id="KW-1185">Reference proteome</keyword>
<evidence type="ECO:0000313" key="1">
    <source>
        <dbReference type="EMBL" id="KAG8186948.1"/>
    </source>
</evidence>
<evidence type="ECO:0000313" key="2">
    <source>
        <dbReference type="Proteomes" id="UP000827092"/>
    </source>
</evidence>
<dbReference type="Pfam" id="PF05380">
    <property type="entry name" value="Peptidase_A17"/>
    <property type="match status" value="1"/>
</dbReference>
<dbReference type="PANTHER" id="PTHR22955:SF77">
    <property type="entry name" value="ASPARTIC PUTATIVE DOMAIN-CONTAINING PROTEIN-RELATED"/>
    <property type="match status" value="1"/>
</dbReference>
<accession>A0AAV6USY8</accession>
<reference evidence="1 2" key="1">
    <citation type="journal article" date="2022" name="Nat. Ecol. Evol.">
        <title>A masculinizing supergene underlies an exaggerated male reproductive morph in a spider.</title>
        <authorList>
            <person name="Hendrickx F."/>
            <person name="De Corte Z."/>
            <person name="Sonet G."/>
            <person name="Van Belleghem S.M."/>
            <person name="Kostlbacher S."/>
            <person name="Vangestel C."/>
        </authorList>
    </citation>
    <scope>NUCLEOTIDE SEQUENCE [LARGE SCALE GENOMIC DNA]</scope>
    <source>
        <strain evidence="1">W744_W776</strain>
    </source>
</reference>